<proteinExistence type="predicted"/>
<dbReference type="Pfam" id="PF01402">
    <property type="entry name" value="RHH_1"/>
    <property type="match status" value="1"/>
</dbReference>
<protein>
    <submittedName>
        <fullName evidence="2">Ribbon-helix-helix protein, CopG family</fullName>
    </submittedName>
</protein>
<gene>
    <name evidence="2" type="ORF">G5C33_10195</name>
</gene>
<keyword evidence="3" id="KW-1185">Reference proteome</keyword>
<evidence type="ECO:0000313" key="2">
    <source>
        <dbReference type="EMBL" id="QIG80113.1"/>
    </source>
</evidence>
<dbReference type="RefSeq" id="WP_165327116.1">
    <property type="nucleotide sequence ID" value="NZ_CP049109.1"/>
</dbReference>
<evidence type="ECO:0000313" key="3">
    <source>
        <dbReference type="Proteomes" id="UP000501568"/>
    </source>
</evidence>
<accession>A0A6G6Y6A3</accession>
<organism evidence="2 3">
    <name type="scientific">Stakelama tenebrarum</name>
    <dbReference type="NCBI Taxonomy" id="2711215"/>
    <lineage>
        <taxon>Bacteria</taxon>
        <taxon>Pseudomonadati</taxon>
        <taxon>Pseudomonadota</taxon>
        <taxon>Alphaproteobacteria</taxon>
        <taxon>Sphingomonadales</taxon>
        <taxon>Sphingomonadaceae</taxon>
        <taxon>Stakelama</taxon>
    </lineage>
</organism>
<dbReference type="GO" id="GO:0006355">
    <property type="term" value="P:regulation of DNA-templated transcription"/>
    <property type="evidence" value="ECO:0007669"/>
    <property type="project" value="InterPro"/>
</dbReference>
<feature type="domain" description="Ribbon-helix-helix protein CopG" evidence="1">
    <location>
        <begin position="8"/>
        <end position="47"/>
    </location>
</feature>
<evidence type="ECO:0000259" key="1">
    <source>
        <dbReference type="Pfam" id="PF01402"/>
    </source>
</evidence>
<dbReference type="EMBL" id="CP049109">
    <property type="protein sequence ID" value="QIG80113.1"/>
    <property type="molecule type" value="Genomic_DNA"/>
</dbReference>
<dbReference type="InterPro" id="IPR002145">
    <property type="entry name" value="CopG"/>
</dbReference>
<sequence length="52" mass="5980">MAGNLDQLVQIRCDKAFIETLDEWRRLQPDLPSRAEAIRRLVRKGLDSEAGK</sequence>
<dbReference type="Proteomes" id="UP000501568">
    <property type="component" value="Chromosome"/>
</dbReference>
<reference evidence="2 3" key="1">
    <citation type="submission" date="2020-02" db="EMBL/GenBank/DDBJ databases">
        <authorList>
            <person name="Zheng R.K."/>
            <person name="Sun C.M."/>
        </authorList>
    </citation>
    <scope>NUCLEOTIDE SEQUENCE [LARGE SCALE GENOMIC DNA]</scope>
    <source>
        <strain evidence="3">zrk23</strain>
    </source>
</reference>
<name>A0A6G6Y6A3_9SPHN</name>
<dbReference type="AlphaFoldDB" id="A0A6G6Y6A3"/>
<dbReference type="KEGG" id="spzr:G5C33_10195"/>